<keyword evidence="4 8" id="KW-0479">Metal-binding</keyword>
<feature type="binding site" evidence="8">
    <location>
        <position position="123"/>
    </location>
    <ligand>
        <name>ATP</name>
        <dbReference type="ChEBI" id="CHEBI:30616"/>
    </ligand>
</feature>
<evidence type="ECO:0000256" key="1">
    <source>
        <dbReference type="ARBA" id="ARBA00009747"/>
    </source>
</evidence>
<dbReference type="KEGG" id="noj:EJ995_07535"/>
<feature type="binding site" evidence="8">
    <location>
        <position position="104"/>
    </location>
    <ligand>
        <name>ATP</name>
        <dbReference type="ChEBI" id="CHEBI:30616"/>
    </ligand>
</feature>
<dbReference type="PANTHER" id="PTHR32057:SF14">
    <property type="entry name" value="PROTEIN ADENYLYLTRANSFERASE SELO, MITOCHONDRIAL"/>
    <property type="match status" value="1"/>
</dbReference>
<keyword evidence="2 8" id="KW-0808">Transferase</keyword>
<accession>A0A3S9MY71</accession>
<dbReference type="HAMAP" id="MF_00692">
    <property type="entry name" value="SelO"/>
    <property type="match status" value="1"/>
</dbReference>
<evidence type="ECO:0000313" key="10">
    <source>
        <dbReference type="Proteomes" id="UP000279600"/>
    </source>
</evidence>
<proteinExistence type="inferred from homology"/>
<dbReference type="GO" id="GO:0005524">
    <property type="term" value="F:ATP binding"/>
    <property type="evidence" value="ECO:0007669"/>
    <property type="project" value="UniProtKB-UniRule"/>
</dbReference>
<evidence type="ECO:0000256" key="7">
    <source>
        <dbReference type="ARBA" id="ARBA00022842"/>
    </source>
</evidence>
<dbReference type="Proteomes" id="UP000279600">
    <property type="component" value="Chromosome"/>
</dbReference>
<keyword evidence="7 8" id="KW-0460">Magnesium</keyword>
<evidence type="ECO:0000256" key="2">
    <source>
        <dbReference type="ARBA" id="ARBA00022679"/>
    </source>
</evidence>
<keyword evidence="6 8" id="KW-0067">ATP-binding</keyword>
<comment type="catalytic activity">
    <reaction evidence="8">
        <text>L-seryl-[protein] + UTP = O-(5'-uridylyl)-L-seryl-[protein] + diphosphate</text>
        <dbReference type="Rhea" id="RHEA:64604"/>
        <dbReference type="Rhea" id="RHEA-COMP:9863"/>
        <dbReference type="Rhea" id="RHEA-COMP:16635"/>
        <dbReference type="ChEBI" id="CHEBI:29999"/>
        <dbReference type="ChEBI" id="CHEBI:33019"/>
        <dbReference type="ChEBI" id="CHEBI:46398"/>
        <dbReference type="ChEBI" id="CHEBI:156051"/>
    </reaction>
</comment>
<feature type="binding site" evidence="8">
    <location>
        <position position="200"/>
    </location>
    <ligand>
        <name>ATP</name>
        <dbReference type="ChEBI" id="CHEBI:30616"/>
    </ligand>
</feature>
<dbReference type="PANTHER" id="PTHR32057">
    <property type="entry name" value="PROTEIN ADENYLYLTRANSFERASE SELO, MITOCHONDRIAL"/>
    <property type="match status" value="1"/>
</dbReference>
<feature type="active site" description="Proton acceptor" evidence="8">
    <location>
        <position position="272"/>
    </location>
</feature>
<feature type="binding site" evidence="8">
    <location>
        <position position="282"/>
    </location>
    <ligand>
        <name>Mg(2+)</name>
        <dbReference type="ChEBI" id="CHEBI:18420"/>
    </ligand>
</feature>
<keyword evidence="5 8" id="KW-0547">Nucleotide-binding</keyword>
<feature type="binding site" evidence="8">
    <location>
        <position position="282"/>
    </location>
    <ligand>
        <name>ATP</name>
        <dbReference type="ChEBI" id="CHEBI:30616"/>
    </ligand>
</feature>
<dbReference type="EC" id="2.7.7.-" evidence="8"/>
<comment type="catalytic activity">
    <reaction evidence="8">
        <text>L-histidyl-[protein] + UTP = N(tele)-(5'-uridylyl)-L-histidyl-[protein] + diphosphate</text>
        <dbReference type="Rhea" id="RHEA:83891"/>
        <dbReference type="Rhea" id="RHEA-COMP:9745"/>
        <dbReference type="Rhea" id="RHEA-COMP:20239"/>
        <dbReference type="ChEBI" id="CHEBI:29979"/>
        <dbReference type="ChEBI" id="CHEBI:33019"/>
        <dbReference type="ChEBI" id="CHEBI:46398"/>
        <dbReference type="ChEBI" id="CHEBI:233474"/>
    </reaction>
</comment>
<dbReference type="RefSeq" id="WP_126447178.1">
    <property type="nucleotide sequence ID" value="NZ_CP034549.1"/>
</dbReference>
<dbReference type="GO" id="GO:0070733">
    <property type="term" value="F:AMPylase activity"/>
    <property type="evidence" value="ECO:0007669"/>
    <property type="project" value="UniProtKB-EC"/>
</dbReference>
<feature type="binding site" evidence="8">
    <location>
        <position position="103"/>
    </location>
    <ligand>
        <name>ATP</name>
        <dbReference type="ChEBI" id="CHEBI:30616"/>
    </ligand>
</feature>
<dbReference type="EMBL" id="CP034549">
    <property type="protein sequence ID" value="AZQ44088.1"/>
    <property type="molecule type" value="Genomic_DNA"/>
</dbReference>
<feature type="binding site" evidence="8">
    <location>
        <position position="136"/>
    </location>
    <ligand>
        <name>ATP</name>
        <dbReference type="ChEBI" id="CHEBI:30616"/>
    </ligand>
</feature>
<keyword evidence="3 8" id="KW-0548">Nucleotidyltransferase</keyword>
<dbReference type="EC" id="2.7.7.108" evidence="8"/>
<name>A0A3S9MY71_9FLAO</name>
<gene>
    <name evidence="8" type="primary">ydiU</name>
    <name evidence="8" type="synonym">selO</name>
    <name evidence="9" type="ORF">EJ995_07535</name>
</gene>
<feature type="binding site" evidence="8">
    <location>
        <position position="193"/>
    </location>
    <ligand>
        <name>ATP</name>
        <dbReference type="ChEBI" id="CHEBI:30616"/>
    </ligand>
</feature>
<dbReference type="InterPro" id="IPR003846">
    <property type="entry name" value="SelO"/>
</dbReference>
<reference evidence="9 10" key="1">
    <citation type="submission" date="2018-12" db="EMBL/GenBank/DDBJ databases">
        <title>Complete genome of Nonlabens sp. MJ115.</title>
        <authorList>
            <person name="Choi H.S."/>
            <person name="Jung J."/>
        </authorList>
    </citation>
    <scope>NUCLEOTIDE SEQUENCE [LARGE SCALE GENOMIC DNA]</scope>
    <source>
        <strain evidence="9 10">MJ115</strain>
    </source>
</reference>
<dbReference type="OrthoDB" id="9773505at2"/>
<sequence>MSLKLHPNSIDQHFPYDTIESNIPRQVPEFLLSAVAIKSFKNASVIHVNNALAKDLGLEKSVVKSNYIAKLLTGQQLDLQLKTYAMNYGGHQFGHWAGQLGDGRAIMLGGFETNLGLQYLQLKGSGPTPYSRRGDGFAVLRSSIREHLCSEAMHHLGIPTTRSLGISLTGEKVTRDPMYDGTIIQELGAMVCRVSPSFLRFGSFELPASRGDTTLLKNLLDYTIKTLFNHLLVVAQEKEPYLLLFKEICNETLTMVMHWQRVGFVHGVMNTDNMSVLGLTIDYGPYGWMDDYNPDWTPNTTDNQHKRYKYRSQPEIALWNLWKLANSFYLVIDDTNGLEKILDVYKSNYLVEQQAMMKAKLGLIDDHHADAKLIDSLLALLPVHPIDMTIFYRELIKVHGEMDHLTAWKIIHPAIYDIDIMPSSIKQQWLEWLQSYIDRIDRSSVFAKARAKKMRATNPKYVLRNYMAQLAIEAAEQGDYTIMSELFEMLKNPYSDQPAYDKWYARRPDWAINKPGCSQLSCSS</sequence>
<dbReference type="AlphaFoldDB" id="A0A3S9MY71"/>
<evidence type="ECO:0000256" key="6">
    <source>
        <dbReference type="ARBA" id="ARBA00022840"/>
    </source>
</evidence>
<comment type="cofactor">
    <cofactor evidence="8">
        <name>Mg(2+)</name>
        <dbReference type="ChEBI" id="CHEBI:18420"/>
    </cofactor>
    <cofactor evidence="8">
        <name>Mn(2+)</name>
        <dbReference type="ChEBI" id="CHEBI:29035"/>
    </cofactor>
</comment>
<evidence type="ECO:0000256" key="4">
    <source>
        <dbReference type="ARBA" id="ARBA00022723"/>
    </source>
</evidence>
<comment type="function">
    <text evidence="8">Nucleotidyltransferase involved in the post-translational modification of proteins. It can catalyze the addition of adenosine monophosphate (AMP) or uridine monophosphate (UMP) to a protein, resulting in modifications known as AMPylation and UMPylation.</text>
</comment>
<keyword evidence="10" id="KW-1185">Reference proteome</keyword>
<dbReference type="NCBIfam" id="NF000658">
    <property type="entry name" value="PRK00029.1"/>
    <property type="match status" value="1"/>
</dbReference>
<feature type="binding site" evidence="8">
    <location>
        <position position="101"/>
    </location>
    <ligand>
        <name>ATP</name>
        <dbReference type="ChEBI" id="CHEBI:30616"/>
    </ligand>
</feature>
<evidence type="ECO:0000313" key="9">
    <source>
        <dbReference type="EMBL" id="AZQ44088.1"/>
    </source>
</evidence>
<comment type="catalytic activity">
    <reaction evidence="8">
        <text>L-threonyl-[protein] + ATP = 3-O-(5'-adenylyl)-L-threonyl-[protein] + diphosphate</text>
        <dbReference type="Rhea" id="RHEA:54292"/>
        <dbReference type="Rhea" id="RHEA-COMP:11060"/>
        <dbReference type="Rhea" id="RHEA-COMP:13847"/>
        <dbReference type="ChEBI" id="CHEBI:30013"/>
        <dbReference type="ChEBI" id="CHEBI:30616"/>
        <dbReference type="ChEBI" id="CHEBI:33019"/>
        <dbReference type="ChEBI" id="CHEBI:138113"/>
        <dbReference type="EC" id="2.7.7.108"/>
    </reaction>
</comment>
<comment type="catalytic activity">
    <reaction evidence="8">
        <text>L-tyrosyl-[protein] + ATP = O-(5'-adenylyl)-L-tyrosyl-[protein] + diphosphate</text>
        <dbReference type="Rhea" id="RHEA:54288"/>
        <dbReference type="Rhea" id="RHEA-COMP:10136"/>
        <dbReference type="Rhea" id="RHEA-COMP:13846"/>
        <dbReference type="ChEBI" id="CHEBI:30616"/>
        <dbReference type="ChEBI" id="CHEBI:33019"/>
        <dbReference type="ChEBI" id="CHEBI:46858"/>
        <dbReference type="ChEBI" id="CHEBI:83624"/>
        <dbReference type="EC" id="2.7.7.108"/>
    </reaction>
</comment>
<feature type="binding site" evidence="8">
    <location>
        <position position="273"/>
    </location>
    <ligand>
        <name>Mg(2+)</name>
        <dbReference type="ChEBI" id="CHEBI:18420"/>
    </ligand>
</feature>
<comment type="catalytic activity">
    <reaction evidence="8">
        <text>L-seryl-[protein] + ATP = 3-O-(5'-adenylyl)-L-seryl-[protein] + diphosphate</text>
        <dbReference type="Rhea" id="RHEA:58120"/>
        <dbReference type="Rhea" id="RHEA-COMP:9863"/>
        <dbReference type="Rhea" id="RHEA-COMP:15073"/>
        <dbReference type="ChEBI" id="CHEBI:29999"/>
        <dbReference type="ChEBI" id="CHEBI:30616"/>
        <dbReference type="ChEBI" id="CHEBI:33019"/>
        <dbReference type="ChEBI" id="CHEBI:142516"/>
        <dbReference type="EC" id="2.7.7.108"/>
    </reaction>
</comment>
<protein>
    <recommendedName>
        <fullName evidence="8">Protein nucleotidyltransferase YdiU</fullName>
        <ecNumber evidence="8">2.7.7.-</ecNumber>
    </recommendedName>
    <alternativeName>
        <fullName evidence="8">Protein adenylyltransferase YdiU</fullName>
        <ecNumber evidence="8">2.7.7.108</ecNumber>
    </alternativeName>
    <alternativeName>
        <fullName evidence="8">Protein uridylyltransferase YdiU</fullName>
        <ecNumber evidence="8">2.7.7.-</ecNumber>
    </alternativeName>
</protein>
<comment type="similarity">
    <text evidence="1 8">Belongs to the SELO family.</text>
</comment>
<keyword evidence="8" id="KW-0464">Manganese</keyword>
<dbReference type="GO" id="GO:0030145">
    <property type="term" value="F:manganese ion binding"/>
    <property type="evidence" value="ECO:0007669"/>
    <property type="project" value="UniProtKB-UniRule"/>
</dbReference>
<comment type="catalytic activity">
    <reaction evidence="8">
        <text>L-tyrosyl-[protein] + UTP = O-(5'-uridylyl)-L-tyrosyl-[protein] + diphosphate</text>
        <dbReference type="Rhea" id="RHEA:83887"/>
        <dbReference type="Rhea" id="RHEA-COMP:10136"/>
        <dbReference type="Rhea" id="RHEA-COMP:20238"/>
        <dbReference type="ChEBI" id="CHEBI:33019"/>
        <dbReference type="ChEBI" id="CHEBI:46398"/>
        <dbReference type="ChEBI" id="CHEBI:46858"/>
        <dbReference type="ChEBI" id="CHEBI:90602"/>
    </reaction>
</comment>
<evidence type="ECO:0000256" key="3">
    <source>
        <dbReference type="ARBA" id="ARBA00022695"/>
    </source>
</evidence>
<dbReference type="Pfam" id="PF02696">
    <property type="entry name" value="SelO"/>
    <property type="match status" value="1"/>
</dbReference>
<evidence type="ECO:0000256" key="8">
    <source>
        <dbReference type="HAMAP-Rule" id="MF_00692"/>
    </source>
</evidence>
<organism evidence="9 10">
    <name type="scientific">Nonlabens ponticola</name>
    <dbReference type="NCBI Taxonomy" id="2496866"/>
    <lineage>
        <taxon>Bacteria</taxon>
        <taxon>Pseudomonadati</taxon>
        <taxon>Bacteroidota</taxon>
        <taxon>Flavobacteriia</taxon>
        <taxon>Flavobacteriales</taxon>
        <taxon>Flavobacteriaceae</taxon>
        <taxon>Nonlabens</taxon>
    </lineage>
</organism>
<dbReference type="GO" id="GO:0000287">
    <property type="term" value="F:magnesium ion binding"/>
    <property type="evidence" value="ECO:0007669"/>
    <property type="project" value="UniProtKB-UniRule"/>
</dbReference>
<feature type="binding site" evidence="8">
    <location>
        <position position="135"/>
    </location>
    <ligand>
        <name>ATP</name>
        <dbReference type="ChEBI" id="CHEBI:30616"/>
    </ligand>
</feature>
<evidence type="ECO:0000256" key="5">
    <source>
        <dbReference type="ARBA" id="ARBA00022741"/>
    </source>
</evidence>